<reference evidence="2 3" key="1">
    <citation type="submission" date="2023-07" db="EMBL/GenBank/DDBJ databases">
        <title>Sorghum-associated microbial communities from plants grown in Nebraska, USA.</title>
        <authorList>
            <person name="Schachtman D."/>
        </authorList>
    </citation>
    <scope>NUCLEOTIDE SEQUENCE [LARGE SCALE GENOMIC DNA]</scope>
    <source>
        <strain evidence="2 3">2980</strain>
    </source>
</reference>
<dbReference type="PROSITE" id="PS51318">
    <property type="entry name" value="TAT"/>
    <property type="match status" value="1"/>
</dbReference>
<dbReference type="EMBL" id="JAVDUM010000004">
    <property type="protein sequence ID" value="MDR6866504.1"/>
    <property type="molecule type" value="Genomic_DNA"/>
</dbReference>
<proteinExistence type="predicted"/>
<gene>
    <name evidence="2" type="ORF">J2Y69_001097</name>
</gene>
<evidence type="ECO:0000313" key="3">
    <source>
        <dbReference type="Proteomes" id="UP001259347"/>
    </source>
</evidence>
<dbReference type="Proteomes" id="UP001259347">
    <property type="component" value="Unassembled WGS sequence"/>
</dbReference>
<protein>
    <submittedName>
        <fullName evidence="2">Uncharacterized protein</fullName>
    </submittedName>
</protein>
<feature type="region of interest" description="Disordered" evidence="1">
    <location>
        <begin position="305"/>
        <end position="325"/>
    </location>
</feature>
<dbReference type="RefSeq" id="WP_310018381.1">
    <property type="nucleotide sequence ID" value="NZ_JAVDUM010000004.1"/>
</dbReference>
<organism evidence="2 3">
    <name type="scientific">Microbacterium resistens</name>
    <dbReference type="NCBI Taxonomy" id="156977"/>
    <lineage>
        <taxon>Bacteria</taxon>
        <taxon>Bacillati</taxon>
        <taxon>Actinomycetota</taxon>
        <taxon>Actinomycetes</taxon>
        <taxon>Micrococcales</taxon>
        <taxon>Microbacteriaceae</taxon>
        <taxon>Microbacterium</taxon>
    </lineage>
</organism>
<evidence type="ECO:0000313" key="2">
    <source>
        <dbReference type="EMBL" id="MDR6866504.1"/>
    </source>
</evidence>
<name>A0ABU1SA62_9MICO</name>
<dbReference type="InterPro" id="IPR006311">
    <property type="entry name" value="TAT_signal"/>
</dbReference>
<accession>A0ABU1SA62</accession>
<sequence>MNTQTTSVAPGIRRRTILKAAAWTAPAVAVAVAVPAASASTGNDVSFIEVGGDLEWAHSPDNTQWLETSAPHTIKLRATGAQPTPAGTTLTISFDNRYLGDPALSIAGLAVPAAAPVVSGNTTSVVFTIPAEIPVDGSDLVIDATWGTRDVVWVEDVVVPTLVLTPAATDPDTANNRSSPVARYITTYDAAVSATFVDYPLPGGSTWQVIETATVQALAPGDIAPSGVITLTVPDSAIADIRVASATIDGVARPGAVTLQSRSGSQVYFDVNEGIAAGSTLVVTFEHDLSPTPVTDFPGSSYARFQGDWVGDRDTSNDQSATTNP</sequence>
<evidence type="ECO:0000256" key="1">
    <source>
        <dbReference type="SAM" id="MobiDB-lite"/>
    </source>
</evidence>
<comment type="caution">
    <text evidence="2">The sequence shown here is derived from an EMBL/GenBank/DDBJ whole genome shotgun (WGS) entry which is preliminary data.</text>
</comment>
<keyword evidence="3" id="KW-1185">Reference proteome</keyword>